<name>X1B6E9_9ZZZZ</name>
<comment type="caution">
    <text evidence="1">The sequence shown here is derived from an EMBL/GenBank/DDBJ whole genome shotgun (WGS) entry which is preliminary data.</text>
</comment>
<gene>
    <name evidence="1" type="ORF">S01H4_21405</name>
</gene>
<proteinExistence type="predicted"/>
<organism evidence="1">
    <name type="scientific">marine sediment metagenome</name>
    <dbReference type="NCBI Taxonomy" id="412755"/>
    <lineage>
        <taxon>unclassified sequences</taxon>
        <taxon>metagenomes</taxon>
        <taxon>ecological metagenomes</taxon>
    </lineage>
</organism>
<accession>X1B6E9</accession>
<protein>
    <submittedName>
        <fullName evidence="1">Uncharacterized protein</fullName>
    </submittedName>
</protein>
<dbReference type="AlphaFoldDB" id="X1B6E9"/>
<reference evidence="1" key="1">
    <citation type="journal article" date="2014" name="Front. Microbiol.">
        <title>High frequency of phylogenetically diverse reductive dehalogenase-homologous genes in deep subseafloor sedimentary metagenomes.</title>
        <authorList>
            <person name="Kawai M."/>
            <person name="Futagami T."/>
            <person name="Toyoda A."/>
            <person name="Takaki Y."/>
            <person name="Nishi S."/>
            <person name="Hori S."/>
            <person name="Arai W."/>
            <person name="Tsubouchi T."/>
            <person name="Morono Y."/>
            <person name="Uchiyama I."/>
            <person name="Ito T."/>
            <person name="Fujiyama A."/>
            <person name="Inagaki F."/>
            <person name="Takami H."/>
        </authorList>
    </citation>
    <scope>NUCLEOTIDE SEQUENCE</scope>
    <source>
        <strain evidence="1">Expedition CK06-06</strain>
    </source>
</reference>
<sequence>MGKPILITPPTGKSTGINSAKIDIVRKNKIANHILENEGKEGVKYMKRAVANVVITIIYIFNFKDKLYYPFNYK</sequence>
<dbReference type="EMBL" id="BART01009693">
    <property type="protein sequence ID" value="GAG79743.1"/>
    <property type="molecule type" value="Genomic_DNA"/>
</dbReference>
<evidence type="ECO:0000313" key="1">
    <source>
        <dbReference type="EMBL" id="GAG79743.1"/>
    </source>
</evidence>